<dbReference type="AlphaFoldDB" id="A0A147BS74"/>
<name>A0A147BS74_IXORI</name>
<accession>A0A147BS74</accession>
<organism evidence="2">
    <name type="scientific">Ixodes ricinus</name>
    <name type="common">Common tick</name>
    <name type="synonym">Acarus ricinus</name>
    <dbReference type="NCBI Taxonomy" id="34613"/>
    <lineage>
        <taxon>Eukaryota</taxon>
        <taxon>Metazoa</taxon>
        <taxon>Ecdysozoa</taxon>
        <taxon>Arthropoda</taxon>
        <taxon>Chelicerata</taxon>
        <taxon>Arachnida</taxon>
        <taxon>Acari</taxon>
        <taxon>Parasitiformes</taxon>
        <taxon>Ixodida</taxon>
        <taxon>Ixodoidea</taxon>
        <taxon>Ixodidae</taxon>
        <taxon>Ixodinae</taxon>
        <taxon>Ixodes</taxon>
    </lineage>
</organism>
<proteinExistence type="predicted"/>
<evidence type="ECO:0000313" key="2">
    <source>
        <dbReference type="EMBL" id="JAR93628.1"/>
    </source>
</evidence>
<protein>
    <submittedName>
        <fullName evidence="2">Putative secreted protein</fullName>
    </submittedName>
</protein>
<sequence>MALLLHLSTLSFFLTHSNYNIIGTYMMSQHFLLKTHCIPKSPKHLEWQNVLNTASNEWPIVVHKKC</sequence>
<feature type="signal peptide" evidence="1">
    <location>
        <begin position="1"/>
        <end position="17"/>
    </location>
</feature>
<dbReference type="EMBL" id="GEGO01001776">
    <property type="protein sequence ID" value="JAR93628.1"/>
    <property type="molecule type" value="Transcribed_RNA"/>
</dbReference>
<evidence type="ECO:0000256" key="1">
    <source>
        <dbReference type="SAM" id="SignalP"/>
    </source>
</evidence>
<feature type="chain" id="PRO_5007542794" evidence="1">
    <location>
        <begin position="18"/>
        <end position="66"/>
    </location>
</feature>
<reference evidence="2" key="1">
    <citation type="journal article" date="2018" name="PLoS Negl. Trop. Dis.">
        <title>Sialome diversity of ticks revealed by RNAseq of single tick salivary glands.</title>
        <authorList>
            <person name="Perner J."/>
            <person name="Kropackova S."/>
            <person name="Kopacek P."/>
            <person name="Ribeiro J.M."/>
        </authorList>
    </citation>
    <scope>NUCLEOTIDE SEQUENCE</scope>
    <source>
        <strain evidence="2">Siblings of single egg batch collected in Ceske Budejovice</strain>
        <tissue evidence="2">Salivary glands</tissue>
    </source>
</reference>
<keyword evidence="1" id="KW-0732">Signal</keyword>